<reference evidence="1" key="2">
    <citation type="submission" date="2020-09" db="EMBL/GenBank/DDBJ databases">
        <authorList>
            <person name="Sun Q."/>
            <person name="Zhou Y."/>
        </authorList>
    </citation>
    <scope>NUCLEOTIDE SEQUENCE</scope>
    <source>
        <strain evidence="1">CGMCC 4.7308</strain>
    </source>
</reference>
<sequence>MSCGPDTPDCQGVCRTVAAMSPVRSATTLALWASAWLRGESADDVLAAVDETGQRAGVRAASAAVAEATGLPGPGSPSAGSVDLLPLLARGGLPELLLPHAGDLRGLPPGGDVTVPALDSGAVVVLPELDLGLVPVDGQWRAYRCPGRRVPAAPVFEALQLIDEAIAQATRELVTADIARGPEQVREQVRDIMLAEAVHCPPGTPGRASALLAKAISLEALLRVAAGHQTAAVTSRELAVVDDALRPLSLAVRAGRRSAVDHAVQALAGSAAGRICR</sequence>
<dbReference type="EMBL" id="BMNA01000002">
    <property type="protein sequence ID" value="GGL93621.1"/>
    <property type="molecule type" value="Genomic_DNA"/>
</dbReference>
<organism evidence="1 2">
    <name type="scientific">Nakamurella endophytica</name>
    <dbReference type="NCBI Taxonomy" id="1748367"/>
    <lineage>
        <taxon>Bacteria</taxon>
        <taxon>Bacillati</taxon>
        <taxon>Actinomycetota</taxon>
        <taxon>Actinomycetes</taxon>
        <taxon>Nakamurellales</taxon>
        <taxon>Nakamurellaceae</taxon>
        <taxon>Nakamurella</taxon>
    </lineage>
</organism>
<dbReference type="AlphaFoldDB" id="A0A917SQG9"/>
<evidence type="ECO:0000313" key="1">
    <source>
        <dbReference type="EMBL" id="GGL93621.1"/>
    </source>
</evidence>
<dbReference type="Proteomes" id="UP000655208">
    <property type="component" value="Unassembled WGS sequence"/>
</dbReference>
<proteinExistence type="predicted"/>
<accession>A0A917SQG9</accession>
<gene>
    <name evidence="1" type="ORF">GCM10011594_11870</name>
</gene>
<keyword evidence="2" id="KW-1185">Reference proteome</keyword>
<evidence type="ECO:0000313" key="2">
    <source>
        <dbReference type="Proteomes" id="UP000655208"/>
    </source>
</evidence>
<reference evidence="1" key="1">
    <citation type="journal article" date="2014" name="Int. J. Syst. Evol. Microbiol.">
        <title>Complete genome sequence of Corynebacterium casei LMG S-19264T (=DSM 44701T), isolated from a smear-ripened cheese.</title>
        <authorList>
            <consortium name="US DOE Joint Genome Institute (JGI-PGF)"/>
            <person name="Walter F."/>
            <person name="Albersmeier A."/>
            <person name="Kalinowski J."/>
            <person name="Ruckert C."/>
        </authorList>
    </citation>
    <scope>NUCLEOTIDE SEQUENCE</scope>
    <source>
        <strain evidence="1">CGMCC 4.7308</strain>
    </source>
</reference>
<comment type="caution">
    <text evidence="1">The sequence shown here is derived from an EMBL/GenBank/DDBJ whole genome shotgun (WGS) entry which is preliminary data.</text>
</comment>
<protein>
    <submittedName>
        <fullName evidence="1">Uncharacterized protein</fullName>
    </submittedName>
</protein>
<name>A0A917SQG9_9ACTN</name>